<evidence type="ECO:0000313" key="4">
    <source>
        <dbReference type="Proteomes" id="UP000095709"/>
    </source>
</evidence>
<dbReference type="EMBL" id="JAKNFS010000036">
    <property type="protein sequence ID" value="MCG4767228.1"/>
    <property type="molecule type" value="Genomic_DNA"/>
</dbReference>
<dbReference type="Gene3D" id="2.40.50.1020">
    <property type="entry name" value="LytTr DNA-binding domain"/>
    <property type="match status" value="1"/>
</dbReference>
<gene>
    <name evidence="2" type="ORF">ERS852498_02496</name>
    <name evidence="3" type="ORF">L0N21_17245</name>
</gene>
<dbReference type="SMART" id="SM00850">
    <property type="entry name" value="LytTR"/>
    <property type="match status" value="1"/>
</dbReference>
<dbReference type="InterPro" id="IPR007492">
    <property type="entry name" value="LytTR_DNA-bd_dom"/>
</dbReference>
<protein>
    <submittedName>
        <fullName evidence="3">LytTR family transcriptional regulator DNA-binding domain-containing protein</fullName>
    </submittedName>
</protein>
<reference evidence="3" key="2">
    <citation type="submission" date="2022-01" db="EMBL/GenBank/DDBJ databases">
        <title>Collection of gut derived symbiotic bacterial strains cultured from healthy donors.</title>
        <authorList>
            <person name="Lin H."/>
            <person name="Kohout C."/>
            <person name="Waligurski E."/>
            <person name="Pamer E.G."/>
        </authorList>
    </citation>
    <scope>NUCLEOTIDE SEQUENCE</scope>
    <source>
        <strain evidence="3">DFI.5.49</strain>
    </source>
</reference>
<name>A0A174Q615_9FIRM</name>
<organism evidence="2 4">
    <name type="scientific">Fusicatenibacter saccharivorans</name>
    <dbReference type="NCBI Taxonomy" id="1150298"/>
    <lineage>
        <taxon>Bacteria</taxon>
        <taxon>Bacillati</taxon>
        <taxon>Bacillota</taxon>
        <taxon>Clostridia</taxon>
        <taxon>Lachnospirales</taxon>
        <taxon>Lachnospiraceae</taxon>
        <taxon>Fusicatenibacter</taxon>
    </lineage>
</organism>
<evidence type="ECO:0000313" key="3">
    <source>
        <dbReference type="EMBL" id="MCG4767228.1"/>
    </source>
</evidence>
<feature type="domain" description="HTH LytTR-type" evidence="1">
    <location>
        <begin position="9"/>
        <end position="100"/>
    </location>
</feature>
<evidence type="ECO:0000259" key="1">
    <source>
        <dbReference type="SMART" id="SM00850"/>
    </source>
</evidence>
<dbReference type="Proteomes" id="UP000095709">
    <property type="component" value="Unassembled WGS sequence"/>
</dbReference>
<dbReference type="AlphaFoldDB" id="A0A174Q615"/>
<dbReference type="RefSeq" id="WP_055267388.1">
    <property type="nucleotide sequence ID" value="NZ_CZAL01000014.1"/>
</dbReference>
<evidence type="ECO:0000313" key="2">
    <source>
        <dbReference type="EMBL" id="CUP66378.1"/>
    </source>
</evidence>
<reference evidence="2 4" key="1">
    <citation type="submission" date="2015-09" db="EMBL/GenBank/DDBJ databases">
        <authorList>
            <consortium name="Pathogen Informatics"/>
        </authorList>
    </citation>
    <scope>NUCLEOTIDE SEQUENCE [LARGE SCALE GENOMIC DNA]</scope>
    <source>
        <strain evidence="2 4">2789STDY5834885</strain>
    </source>
</reference>
<proteinExistence type="predicted"/>
<dbReference type="EMBL" id="CZAL01000014">
    <property type="protein sequence ID" value="CUP66378.1"/>
    <property type="molecule type" value="Genomic_DNA"/>
</dbReference>
<accession>A0A174Q615</accession>
<keyword evidence="3" id="KW-0238">DNA-binding</keyword>
<dbReference type="Pfam" id="PF04397">
    <property type="entry name" value="LytTR"/>
    <property type="match status" value="1"/>
</dbReference>
<sequence length="235" mass="26882">MRYNVPLYFERKNIKISDIFYLTRQNPHTIITLSSGESIATTIPIKELMLYLPEEDFLNISKGVVLRKNQIVHISDEGFYTMTDGAVFQGRKRNLRQHKQIRKALGLNAQNYSEVSEDSSLQLFNSCSFLNDMPLAFCIIELVFDAQGHGVDFVFRYCNDEMAVVEGVPVSEMLNRSFYEVFKNGDKKWLVTYADVALNGNKHILQDYSPEINKTLTIYCFQPASGYCACVLIPS</sequence>
<dbReference type="Proteomes" id="UP001199915">
    <property type="component" value="Unassembled WGS sequence"/>
</dbReference>
<dbReference type="GO" id="GO:0003677">
    <property type="term" value="F:DNA binding"/>
    <property type="evidence" value="ECO:0007669"/>
    <property type="project" value="UniProtKB-KW"/>
</dbReference>